<feature type="transmembrane region" description="Helical" evidence="1">
    <location>
        <begin position="223"/>
        <end position="241"/>
    </location>
</feature>
<gene>
    <name evidence="3" type="ORF">SAMN05216368_109149</name>
</gene>
<evidence type="ECO:0000256" key="2">
    <source>
        <dbReference type="SAM" id="SignalP"/>
    </source>
</evidence>
<sequence>MRRNLPSRLRWQLKLRAVSLAAPTASGLTRTATALAPLDQPKTRAKRYVDVSVCGATCKRCAVGRIDATRRERCGRAPSRKTFPFRASRVRSRRQWLHAIVCPLSVRVTGRTVSSFHELRASVIPRYSERMTTKADDQAKTRALWRSTVPAAVIGAVSILLIWLAQSLPTICPAIYPSPPSCAPDARLGSALLGTAFLVAMFVALTVTGAVLQPKRRDKALRVLLIVFVVAAVVAPLWTLTRSGFALG</sequence>
<evidence type="ECO:0000313" key="4">
    <source>
        <dbReference type="Proteomes" id="UP000199639"/>
    </source>
</evidence>
<keyword evidence="1" id="KW-0472">Membrane</keyword>
<name>A0A5E9G1Y2_9MICO</name>
<proteinExistence type="predicted"/>
<organism evidence="3 4">
    <name type="scientific">Cryobacterium flavum</name>
    <dbReference type="NCBI Taxonomy" id="1424659"/>
    <lineage>
        <taxon>Bacteria</taxon>
        <taxon>Bacillati</taxon>
        <taxon>Actinomycetota</taxon>
        <taxon>Actinomycetes</taxon>
        <taxon>Micrococcales</taxon>
        <taxon>Microbacteriaceae</taxon>
        <taxon>Cryobacterium</taxon>
    </lineage>
</organism>
<keyword evidence="1" id="KW-1133">Transmembrane helix</keyword>
<feature type="chain" id="PRO_5038961181" evidence="2">
    <location>
        <begin position="22"/>
        <end position="248"/>
    </location>
</feature>
<feature type="signal peptide" evidence="2">
    <location>
        <begin position="1"/>
        <end position="21"/>
    </location>
</feature>
<evidence type="ECO:0000256" key="1">
    <source>
        <dbReference type="SAM" id="Phobius"/>
    </source>
</evidence>
<feature type="transmembrane region" description="Helical" evidence="1">
    <location>
        <begin position="149"/>
        <end position="168"/>
    </location>
</feature>
<evidence type="ECO:0000313" key="3">
    <source>
        <dbReference type="EMBL" id="SDO05561.1"/>
    </source>
</evidence>
<dbReference type="Proteomes" id="UP000199639">
    <property type="component" value="Unassembled WGS sequence"/>
</dbReference>
<keyword evidence="2" id="KW-0732">Signal</keyword>
<dbReference type="EMBL" id="FNIB01000009">
    <property type="protein sequence ID" value="SDO05561.1"/>
    <property type="molecule type" value="Genomic_DNA"/>
</dbReference>
<reference evidence="3 4" key="1">
    <citation type="submission" date="2016-10" db="EMBL/GenBank/DDBJ databases">
        <authorList>
            <person name="Varghese N."/>
            <person name="Submissions S."/>
        </authorList>
    </citation>
    <scope>NUCLEOTIDE SEQUENCE [LARGE SCALE GENOMIC DNA]</scope>
    <source>
        <strain evidence="3 4">CGMCC 1.11215</strain>
    </source>
</reference>
<accession>A0A5E9G1Y2</accession>
<keyword evidence="1" id="KW-0812">Transmembrane</keyword>
<protein>
    <submittedName>
        <fullName evidence="3">Uncharacterized protein</fullName>
    </submittedName>
</protein>
<dbReference type="AlphaFoldDB" id="A0A5E9G1Y2"/>
<feature type="transmembrane region" description="Helical" evidence="1">
    <location>
        <begin position="188"/>
        <end position="211"/>
    </location>
</feature>
<dbReference type="STRING" id="1424659.SAMN05216368_109149"/>